<proteinExistence type="predicted"/>
<evidence type="ECO:0000313" key="3">
    <source>
        <dbReference type="Proteomes" id="UP000193411"/>
    </source>
</evidence>
<comment type="caution">
    <text evidence="2">The sequence shown here is derived from an EMBL/GenBank/DDBJ whole genome shotgun (WGS) entry which is preliminary data.</text>
</comment>
<evidence type="ECO:0000313" key="2">
    <source>
        <dbReference type="EMBL" id="ORZ18202.1"/>
    </source>
</evidence>
<organism evidence="2 3">
    <name type="scientific">Catenaria anguillulae PL171</name>
    <dbReference type="NCBI Taxonomy" id="765915"/>
    <lineage>
        <taxon>Eukaryota</taxon>
        <taxon>Fungi</taxon>
        <taxon>Fungi incertae sedis</taxon>
        <taxon>Blastocladiomycota</taxon>
        <taxon>Blastocladiomycetes</taxon>
        <taxon>Blastocladiales</taxon>
        <taxon>Catenariaceae</taxon>
        <taxon>Catenaria</taxon>
    </lineage>
</organism>
<sequence>MAPRSLRQTATPSATSNTAGLQNTPRHYRTVTPPATALLPILHPDPYTSTDPITLESANFDPDGKSTTKDPQEAMFRPIMPSNILFKFNTGPQKTLDDFKGLGMEAIGPTLGATTAAQSPATPPQPKWQVTPASLVNLDTFFALYKHSQKRFYFLWGEEPESHQSNHIKLTVDNLSALATANETILLVNFRFGFACLKVGVEGVVDHLSNGVLALDFGQDADHGIFMGLLEVITNRYTGCDVAVGVCALRLACAWNARDLNFLANGQYTAANQSAPDGAATN</sequence>
<feature type="compositionally biased region" description="Polar residues" evidence="1">
    <location>
        <begin position="1"/>
        <end position="25"/>
    </location>
</feature>
<dbReference type="AlphaFoldDB" id="A0A1Y2GPJ1"/>
<keyword evidence="3" id="KW-1185">Reference proteome</keyword>
<feature type="region of interest" description="Disordered" evidence="1">
    <location>
        <begin position="41"/>
        <end position="70"/>
    </location>
</feature>
<feature type="region of interest" description="Disordered" evidence="1">
    <location>
        <begin position="1"/>
        <end position="29"/>
    </location>
</feature>
<reference evidence="2 3" key="1">
    <citation type="submission" date="2016-07" db="EMBL/GenBank/DDBJ databases">
        <title>Pervasive Adenine N6-methylation of Active Genes in Fungi.</title>
        <authorList>
            <consortium name="DOE Joint Genome Institute"/>
            <person name="Mondo S.J."/>
            <person name="Dannebaum R.O."/>
            <person name="Kuo R.C."/>
            <person name="Labutti K."/>
            <person name="Haridas S."/>
            <person name="Kuo A."/>
            <person name="Salamov A."/>
            <person name="Ahrendt S.R."/>
            <person name="Lipzen A."/>
            <person name="Sullivan W."/>
            <person name="Andreopoulos W.B."/>
            <person name="Clum A."/>
            <person name="Lindquist E."/>
            <person name="Daum C."/>
            <person name="Ramamoorthy G.K."/>
            <person name="Gryganskyi A."/>
            <person name="Culley D."/>
            <person name="Magnuson J.K."/>
            <person name="James T.Y."/>
            <person name="O'Malley M.A."/>
            <person name="Stajich J.E."/>
            <person name="Spatafora J.W."/>
            <person name="Visel A."/>
            <person name="Grigoriev I.V."/>
        </authorList>
    </citation>
    <scope>NUCLEOTIDE SEQUENCE [LARGE SCALE GENOMIC DNA]</scope>
    <source>
        <strain evidence="2 3">PL171</strain>
    </source>
</reference>
<dbReference type="Proteomes" id="UP000193411">
    <property type="component" value="Unassembled WGS sequence"/>
</dbReference>
<name>A0A1Y2GPJ1_9FUNG</name>
<evidence type="ECO:0000256" key="1">
    <source>
        <dbReference type="SAM" id="MobiDB-lite"/>
    </source>
</evidence>
<gene>
    <name evidence="2" type="ORF">BCR44DRAFT_1456347</name>
</gene>
<protein>
    <submittedName>
        <fullName evidence="2">Uncharacterized protein</fullName>
    </submittedName>
</protein>
<dbReference type="EMBL" id="MCFL01000427">
    <property type="protein sequence ID" value="ORZ18202.1"/>
    <property type="molecule type" value="Genomic_DNA"/>
</dbReference>
<accession>A0A1Y2GPJ1</accession>